<dbReference type="CDD" id="cd11065">
    <property type="entry name" value="CYP64-like"/>
    <property type="match status" value="1"/>
</dbReference>
<comment type="cofactor">
    <cofactor evidence="5">
        <name>heme</name>
        <dbReference type="ChEBI" id="CHEBI:30413"/>
    </cofactor>
</comment>
<dbReference type="SUPFAM" id="SSF48264">
    <property type="entry name" value="Cytochrome P450"/>
    <property type="match status" value="1"/>
</dbReference>
<dbReference type="AlphaFoldDB" id="A0A8T9C957"/>
<dbReference type="Pfam" id="PF00067">
    <property type="entry name" value="p450"/>
    <property type="match status" value="1"/>
</dbReference>
<evidence type="ECO:0000313" key="7">
    <source>
        <dbReference type="Proteomes" id="UP000469558"/>
    </source>
</evidence>
<dbReference type="GO" id="GO:0004497">
    <property type="term" value="F:monooxygenase activity"/>
    <property type="evidence" value="ECO:0007669"/>
    <property type="project" value="UniProtKB-KW"/>
</dbReference>
<name>A0A8T9C957_9HELO</name>
<dbReference type="PRINTS" id="PR00463">
    <property type="entry name" value="EP450I"/>
</dbReference>
<dbReference type="InterPro" id="IPR001128">
    <property type="entry name" value="Cyt_P450"/>
</dbReference>
<evidence type="ECO:0000256" key="2">
    <source>
        <dbReference type="ARBA" id="ARBA00022723"/>
    </source>
</evidence>
<sequence length="517" mass="58991">MGVNMRVLEDTSTGSRVALAVLAIILVQRIVSNYLWNKKYKLPPRIPGIPILGNTFQVPPRAGGLWAREKAQEYGEMFTCTFGVNTWVFLNSSRVVNNLMEKRSAIYSSRMSAPVASTIMSGASRILLMPYSDRWRAIRKVMHSILNKQNAPIYAPYQDVESKHLLYDYLRTPNKWYTANQRFANSVIMSVVFGKRMELDNPQIQELLETTSEILEAVQPGASLADALPILENLPKPLQWWRPRAQRAFEKCKRVYKREVDELKGRMKAGTARDCYATRFMSSPEASKFGETQLLFSLGSIMEAGSDTSRMAISQIICAAVLDASWVRTARAALDVVCGSNAERLPEFSDRPKLRYLTAVVKEGFRWRPIAPIGFPTMLIQDDEYEGYRFPKGTIFTWNATSISLDEKEYEEPFRFWPERFLNENLDNVMQGHWNFGPGRRACSGYHVGETNVWIVIARLLYCFDFEPVEGEPEVDSLRVSWMEFNEAPFPVAIKVRSPQHAALIEREGKPASETKY</sequence>
<accession>A0A8T9C957</accession>
<keyword evidence="2 5" id="KW-0479">Metal-binding</keyword>
<evidence type="ECO:0000256" key="1">
    <source>
        <dbReference type="ARBA" id="ARBA00010617"/>
    </source>
</evidence>
<gene>
    <name evidence="6" type="primary">patI</name>
    <name evidence="6" type="ORF">LSUE1_G002244</name>
</gene>
<dbReference type="InterPro" id="IPR050364">
    <property type="entry name" value="Cytochrome_P450_fung"/>
</dbReference>
<dbReference type="EMBL" id="QGMK01000339">
    <property type="protein sequence ID" value="TVY82299.1"/>
    <property type="molecule type" value="Genomic_DNA"/>
</dbReference>
<dbReference type="InterPro" id="IPR036396">
    <property type="entry name" value="Cyt_P450_sf"/>
</dbReference>
<dbReference type="PANTHER" id="PTHR46300">
    <property type="entry name" value="P450, PUTATIVE (EUROFUNG)-RELATED-RELATED"/>
    <property type="match status" value="1"/>
</dbReference>
<reference evidence="6 7" key="1">
    <citation type="submission" date="2018-05" db="EMBL/GenBank/DDBJ databases">
        <title>Genome sequencing and assembly of the regulated plant pathogen Lachnellula willkommii and related sister species for the development of diagnostic species identification markers.</title>
        <authorList>
            <person name="Giroux E."/>
            <person name="Bilodeau G."/>
        </authorList>
    </citation>
    <scope>NUCLEOTIDE SEQUENCE [LARGE SCALE GENOMIC DNA]</scope>
    <source>
        <strain evidence="6 7">CBS 268.59</strain>
    </source>
</reference>
<dbReference type="OrthoDB" id="1103324at2759"/>
<keyword evidence="6" id="KW-0503">Monooxygenase</keyword>
<dbReference type="GO" id="GO:0005506">
    <property type="term" value="F:iron ion binding"/>
    <property type="evidence" value="ECO:0007669"/>
    <property type="project" value="InterPro"/>
</dbReference>
<evidence type="ECO:0000313" key="6">
    <source>
        <dbReference type="EMBL" id="TVY82299.1"/>
    </source>
</evidence>
<keyword evidence="7" id="KW-1185">Reference proteome</keyword>
<keyword evidence="3" id="KW-0560">Oxidoreductase</keyword>
<organism evidence="6 7">
    <name type="scientific">Lachnellula suecica</name>
    <dbReference type="NCBI Taxonomy" id="602035"/>
    <lineage>
        <taxon>Eukaryota</taxon>
        <taxon>Fungi</taxon>
        <taxon>Dikarya</taxon>
        <taxon>Ascomycota</taxon>
        <taxon>Pezizomycotina</taxon>
        <taxon>Leotiomycetes</taxon>
        <taxon>Helotiales</taxon>
        <taxon>Lachnaceae</taxon>
        <taxon>Lachnellula</taxon>
    </lineage>
</organism>
<dbReference type="InterPro" id="IPR002401">
    <property type="entry name" value="Cyt_P450_E_grp-I"/>
</dbReference>
<comment type="caution">
    <text evidence="6">The sequence shown here is derived from an EMBL/GenBank/DDBJ whole genome shotgun (WGS) entry which is preliminary data.</text>
</comment>
<comment type="similarity">
    <text evidence="1">Belongs to the cytochrome P450 family.</text>
</comment>
<dbReference type="GO" id="GO:0020037">
    <property type="term" value="F:heme binding"/>
    <property type="evidence" value="ECO:0007669"/>
    <property type="project" value="InterPro"/>
</dbReference>
<dbReference type="Proteomes" id="UP000469558">
    <property type="component" value="Unassembled WGS sequence"/>
</dbReference>
<dbReference type="Gene3D" id="1.10.630.10">
    <property type="entry name" value="Cytochrome P450"/>
    <property type="match status" value="1"/>
</dbReference>
<dbReference type="PANTHER" id="PTHR46300:SF12">
    <property type="entry name" value="P450, PUTATIVE (EUROFUNG)-RELATED"/>
    <property type="match status" value="1"/>
</dbReference>
<evidence type="ECO:0000256" key="3">
    <source>
        <dbReference type="ARBA" id="ARBA00023002"/>
    </source>
</evidence>
<dbReference type="GO" id="GO:0016705">
    <property type="term" value="F:oxidoreductase activity, acting on paired donors, with incorporation or reduction of molecular oxygen"/>
    <property type="evidence" value="ECO:0007669"/>
    <property type="project" value="InterPro"/>
</dbReference>
<evidence type="ECO:0000256" key="5">
    <source>
        <dbReference type="PIRSR" id="PIRSR602401-1"/>
    </source>
</evidence>
<evidence type="ECO:0000256" key="4">
    <source>
        <dbReference type="ARBA" id="ARBA00023004"/>
    </source>
</evidence>
<feature type="binding site" description="axial binding residue" evidence="5">
    <location>
        <position position="443"/>
    </location>
    <ligand>
        <name>heme</name>
        <dbReference type="ChEBI" id="CHEBI:30413"/>
    </ligand>
    <ligandPart>
        <name>Fe</name>
        <dbReference type="ChEBI" id="CHEBI:18248"/>
    </ligandPart>
</feature>
<keyword evidence="4 5" id="KW-0408">Iron</keyword>
<keyword evidence="5" id="KW-0349">Heme</keyword>
<proteinExistence type="inferred from homology"/>
<protein>
    <submittedName>
        <fullName evidence="6">Cytochrome P450 monooxygenase patI</fullName>
    </submittedName>
</protein>